<evidence type="ECO:0000313" key="3">
    <source>
        <dbReference type="Proteomes" id="UP000294829"/>
    </source>
</evidence>
<organism evidence="2 3">
    <name type="scientific">Sapientia aquatica</name>
    <dbReference type="NCBI Taxonomy" id="1549640"/>
    <lineage>
        <taxon>Bacteria</taxon>
        <taxon>Pseudomonadati</taxon>
        <taxon>Pseudomonadota</taxon>
        <taxon>Betaproteobacteria</taxon>
        <taxon>Burkholderiales</taxon>
        <taxon>Oxalobacteraceae</taxon>
        <taxon>Sapientia</taxon>
    </lineage>
</organism>
<name>A0A4V3AV35_9BURK</name>
<dbReference type="RefSeq" id="WP_133326391.1">
    <property type="nucleotide sequence ID" value="NZ_SMYL01000002.1"/>
</dbReference>
<dbReference type="InterPro" id="IPR023614">
    <property type="entry name" value="Porin_dom_sf"/>
</dbReference>
<dbReference type="AlphaFoldDB" id="A0A4V3AV35"/>
<dbReference type="OrthoDB" id="197869at2"/>
<evidence type="ECO:0008006" key="4">
    <source>
        <dbReference type="Google" id="ProtNLM"/>
    </source>
</evidence>
<dbReference type="SUPFAM" id="SSF56935">
    <property type="entry name" value="Porins"/>
    <property type="match status" value="1"/>
</dbReference>
<gene>
    <name evidence="2" type="ORF">E2I14_05875</name>
</gene>
<accession>A0A4V3AV35</accession>
<feature type="chain" id="PRO_5020399033" description="Porin" evidence="1">
    <location>
        <begin position="16"/>
        <end position="388"/>
    </location>
</feature>
<dbReference type="Proteomes" id="UP000294829">
    <property type="component" value="Unassembled WGS sequence"/>
</dbReference>
<keyword evidence="3" id="KW-1185">Reference proteome</keyword>
<protein>
    <recommendedName>
        <fullName evidence="4">Porin</fullName>
    </recommendedName>
</protein>
<feature type="signal peptide" evidence="1">
    <location>
        <begin position="1"/>
        <end position="15"/>
    </location>
</feature>
<reference evidence="2 3" key="1">
    <citation type="submission" date="2019-03" db="EMBL/GenBank/DDBJ databases">
        <title>Sapientia aquatica gen. nov., sp. nov., isolated from a crater lake.</title>
        <authorList>
            <person name="Felfoldi T."/>
            <person name="Szabo A."/>
            <person name="Toth E."/>
            <person name="Schumann P."/>
            <person name="Keki Z."/>
            <person name="Marialigeti K."/>
            <person name="Mathe I."/>
        </authorList>
    </citation>
    <scope>NUCLEOTIDE SEQUENCE [LARGE SCALE GENOMIC DNA]</scope>
    <source>
        <strain evidence="2 3">SA-152</strain>
    </source>
</reference>
<dbReference type="Gene3D" id="2.40.160.10">
    <property type="entry name" value="Porin"/>
    <property type="match status" value="1"/>
</dbReference>
<evidence type="ECO:0000313" key="2">
    <source>
        <dbReference type="EMBL" id="TDK67288.1"/>
    </source>
</evidence>
<proteinExistence type="predicted"/>
<keyword evidence="1" id="KW-0732">Signal</keyword>
<sequence length="388" mass="42703">MLLISALASTSLVHADPNLADEAPAAPTASAPAETPSNFHVTGFLSVIGGQVFNGSLPGNYFGPSQINGVTCPCYIADWANGGVYRDNFSLKPESHAGVQVQYNFSPKLNFVGQVVIRGEDTTPNVSWAYFNYKLDDHWEVHAGRQRIPLYYYSPFQDVGFAYPWVSPPPELYGWDATNYNGASLRYTNSFGDNNVTASVFGGQEKIAESGYYKILYAGHTDISWSEIIGADVELNRGPLTVRAVYLQSNTTTTNPALSLDISSKLKAYGVAVNLDFDSWFVLSELTQLTRDYGPTVYSYKAPAATIGAGLRLEKWTPFINYATYSESADNPTLFPTTPSKFKRTSLTLRYDIDSNSDIKTQVDHHLDTTSNTSGNVNVVRVSYDRIF</sequence>
<evidence type="ECO:0000256" key="1">
    <source>
        <dbReference type="SAM" id="SignalP"/>
    </source>
</evidence>
<dbReference type="EMBL" id="SMYL01000002">
    <property type="protein sequence ID" value="TDK67288.1"/>
    <property type="molecule type" value="Genomic_DNA"/>
</dbReference>
<comment type="caution">
    <text evidence="2">The sequence shown here is derived from an EMBL/GenBank/DDBJ whole genome shotgun (WGS) entry which is preliminary data.</text>
</comment>